<evidence type="ECO:0000313" key="11">
    <source>
        <dbReference type="EMBL" id="TKZ15903.1"/>
    </source>
</evidence>
<keyword evidence="5" id="KW-0997">Cell inner membrane</keyword>
<keyword evidence="6" id="KW-0547">Nucleotide-binding</keyword>
<dbReference type="Proteomes" id="UP000306575">
    <property type="component" value="Unassembled WGS sequence"/>
</dbReference>
<evidence type="ECO:0000256" key="3">
    <source>
        <dbReference type="ARBA" id="ARBA00022448"/>
    </source>
</evidence>
<dbReference type="AlphaFoldDB" id="A0A4U7MSX1"/>
<dbReference type="CDD" id="cd03257">
    <property type="entry name" value="ABC_NikE_OppD_transporters"/>
    <property type="match status" value="1"/>
</dbReference>
<dbReference type="SMART" id="SM00382">
    <property type="entry name" value="AAA"/>
    <property type="match status" value="1"/>
</dbReference>
<evidence type="ECO:0000313" key="12">
    <source>
        <dbReference type="Proteomes" id="UP000306575"/>
    </source>
</evidence>
<comment type="similarity">
    <text evidence="2">Belongs to the ABC transporter superfamily.</text>
</comment>
<evidence type="ECO:0000256" key="9">
    <source>
        <dbReference type="ARBA" id="ARBA00023136"/>
    </source>
</evidence>
<evidence type="ECO:0000256" key="5">
    <source>
        <dbReference type="ARBA" id="ARBA00022519"/>
    </source>
</evidence>
<keyword evidence="7 11" id="KW-0067">ATP-binding</keyword>
<gene>
    <name evidence="11" type="ORF">FAP39_16520</name>
</gene>
<dbReference type="PANTHER" id="PTHR43297">
    <property type="entry name" value="OLIGOPEPTIDE TRANSPORT ATP-BINDING PROTEIN APPD"/>
    <property type="match status" value="1"/>
</dbReference>
<dbReference type="InterPro" id="IPR003439">
    <property type="entry name" value="ABC_transporter-like_ATP-bd"/>
</dbReference>
<dbReference type="Pfam" id="PF00005">
    <property type="entry name" value="ABC_tran"/>
    <property type="match status" value="1"/>
</dbReference>
<accession>A0A4U7MSX1</accession>
<reference evidence="11 12" key="1">
    <citation type="submission" date="2019-04" db="EMBL/GenBank/DDBJ databases">
        <title>Genome sequence of Pelagicola litoralis CL-ES2.</title>
        <authorList>
            <person name="Cao J."/>
        </authorList>
    </citation>
    <scope>NUCLEOTIDE SEQUENCE [LARGE SCALE GENOMIC DNA]</scope>
    <source>
        <strain evidence="11 12">CL-ES2</strain>
    </source>
</reference>
<dbReference type="InterPro" id="IPR017871">
    <property type="entry name" value="ABC_transporter-like_CS"/>
</dbReference>
<dbReference type="GO" id="GO:0005524">
    <property type="term" value="F:ATP binding"/>
    <property type="evidence" value="ECO:0007669"/>
    <property type="project" value="UniProtKB-KW"/>
</dbReference>
<protein>
    <submittedName>
        <fullName evidence="11">ABC transporter ATP-binding protein</fullName>
    </submittedName>
</protein>
<proteinExistence type="inferred from homology"/>
<dbReference type="PROSITE" id="PS50893">
    <property type="entry name" value="ABC_TRANSPORTER_2"/>
    <property type="match status" value="1"/>
</dbReference>
<dbReference type="GO" id="GO:0005886">
    <property type="term" value="C:plasma membrane"/>
    <property type="evidence" value="ECO:0007669"/>
    <property type="project" value="UniProtKB-SubCell"/>
</dbReference>
<evidence type="ECO:0000256" key="1">
    <source>
        <dbReference type="ARBA" id="ARBA00004417"/>
    </source>
</evidence>
<evidence type="ECO:0000256" key="6">
    <source>
        <dbReference type="ARBA" id="ARBA00022741"/>
    </source>
</evidence>
<dbReference type="OrthoDB" id="9782308at2"/>
<evidence type="ECO:0000256" key="4">
    <source>
        <dbReference type="ARBA" id="ARBA00022475"/>
    </source>
</evidence>
<comment type="caution">
    <text evidence="11">The sequence shown here is derived from an EMBL/GenBank/DDBJ whole genome shotgun (WGS) entry which is preliminary data.</text>
</comment>
<dbReference type="Gene3D" id="3.40.50.300">
    <property type="entry name" value="P-loop containing nucleotide triphosphate hydrolases"/>
    <property type="match status" value="1"/>
</dbReference>
<sequence length="264" mass="27902">MARQKGTLSMVDALSVTDLSVAIPGARPLLDQLSFNIAPGERVGLVGPSGCGKSLTAAALCGLLRPPLAITGGMAQIDGVELVGAAPQVWRRVRGRKVFQIFQSPGTALTPARRIRAQLAETARIVGEDPKQAVTSALETVALDPHVADFFPYQLSGGMKQRVLIAMALILRPRILIADEPTTGLDVLTEREILAALTKMADEVGSSLLFVSHDLRAVAEVANRTLVMDHGRLVEDAPISNLATSIAPAARQLAEAAHALQIQC</sequence>
<keyword evidence="9" id="KW-0472">Membrane</keyword>
<dbReference type="EMBL" id="SULI01000034">
    <property type="protein sequence ID" value="TKZ15903.1"/>
    <property type="molecule type" value="Genomic_DNA"/>
</dbReference>
<keyword evidence="3" id="KW-0813">Transport</keyword>
<organism evidence="11 12">
    <name type="scientific">Shimia litoralis</name>
    <dbReference type="NCBI Taxonomy" id="420403"/>
    <lineage>
        <taxon>Bacteria</taxon>
        <taxon>Pseudomonadati</taxon>
        <taxon>Pseudomonadota</taxon>
        <taxon>Alphaproteobacteria</taxon>
        <taxon>Rhodobacterales</taxon>
        <taxon>Roseobacteraceae</taxon>
    </lineage>
</organism>
<dbReference type="SUPFAM" id="SSF52540">
    <property type="entry name" value="P-loop containing nucleoside triphosphate hydrolases"/>
    <property type="match status" value="1"/>
</dbReference>
<dbReference type="GO" id="GO:0016887">
    <property type="term" value="F:ATP hydrolysis activity"/>
    <property type="evidence" value="ECO:0007669"/>
    <property type="project" value="InterPro"/>
</dbReference>
<evidence type="ECO:0000256" key="8">
    <source>
        <dbReference type="ARBA" id="ARBA00022967"/>
    </source>
</evidence>
<comment type="subcellular location">
    <subcellularLocation>
        <location evidence="1">Cell inner membrane</location>
        <topology evidence="1">Peripheral membrane protein</topology>
    </subcellularLocation>
</comment>
<keyword evidence="8" id="KW-1278">Translocase</keyword>
<evidence type="ECO:0000256" key="2">
    <source>
        <dbReference type="ARBA" id="ARBA00005417"/>
    </source>
</evidence>
<dbReference type="PANTHER" id="PTHR43297:SF14">
    <property type="entry name" value="ATPASE AAA-TYPE CORE DOMAIN-CONTAINING PROTEIN"/>
    <property type="match status" value="1"/>
</dbReference>
<evidence type="ECO:0000256" key="7">
    <source>
        <dbReference type="ARBA" id="ARBA00022840"/>
    </source>
</evidence>
<dbReference type="InterPro" id="IPR027417">
    <property type="entry name" value="P-loop_NTPase"/>
</dbReference>
<evidence type="ECO:0000259" key="10">
    <source>
        <dbReference type="PROSITE" id="PS50893"/>
    </source>
</evidence>
<keyword evidence="12" id="KW-1185">Reference proteome</keyword>
<name>A0A4U7MSX1_9RHOB</name>
<dbReference type="InterPro" id="IPR050388">
    <property type="entry name" value="ABC_Ni/Peptide_Import"/>
</dbReference>
<feature type="domain" description="ABC transporter" evidence="10">
    <location>
        <begin position="14"/>
        <end position="255"/>
    </location>
</feature>
<dbReference type="InterPro" id="IPR003593">
    <property type="entry name" value="AAA+_ATPase"/>
</dbReference>
<dbReference type="PROSITE" id="PS00211">
    <property type="entry name" value="ABC_TRANSPORTER_1"/>
    <property type="match status" value="1"/>
</dbReference>
<keyword evidence="4" id="KW-1003">Cell membrane</keyword>